<keyword evidence="2" id="KW-0812">Transmembrane</keyword>
<dbReference type="Proteomes" id="UP000030669">
    <property type="component" value="Unassembled WGS sequence"/>
</dbReference>
<feature type="transmembrane region" description="Helical" evidence="2">
    <location>
        <begin position="256"/>
        <end position="273"/>
    </location>
</feature>
<protein>
    <submittedName>
        <fullName evidence="3">Uncharacterized protein</fullName>
    </submittedName>
</protein>
<dbReference type="OMA" id="PSSYHRK"/>
<sequence>MVAPSRSSPDRKSNGSASLPNTPQIASTSASAFADAPSLLSPPAVSVTAPTPEGSPGGHSRRSASELLGQKTTQGTPVSSKSFGKRKAEDVEVMSAVPKHVQHASFVLPPNHSERTASRHSSDASRAPSSYHTPKRARLSSPGESPSQSLQGSLSRIPKGSWSSHTSSKIQGLSPSRAASRSASVRSSPARHHTDIDRRRSLSQVSIPISAIVTPHVPSVTRSSNFHMRDPRRPPRVHPTPWSLTLRSQDEDGSPLHAWFFFIGFVLFPLWWVTSFLPIPRTREVGGTDTEKAVTLDDPQIEHDARTWRFRCRIMAVVSLFTYVPFIVLIAVFVSRRT</sequence>
<accession>S7RPL5</accession>
<name>S7RPL5_GLOTA</name>
<dbReference type="eggNOG" id="ENOG502SNIB">
    <property type="taxonomic scope" value="Eukaryota"/>
</dbReference>
<dbReference type="STRING" id="670483.S7RPL5"/>
<feature type="compositionally biased region" description="Polar residues" evidence="1">
    <location>
        <begin position="14"/>
        <end position="31"/>
    </location>
</feature>
<organism evidence="3 4">
    <name type="scientific">Gloeophyllum trabeum (strain ATCC 11539 / FP-39264 / Madison 617)</name>
    <name type="common">Brown rot fungus</name>
    <dbReference type="NCBI Taxonomy" id="670483"/>
    <lineage>
        <taxon>Eukaryota</taxon>
        <taxon>Fungi</taxon>
        <taxon>Dikarya</taxon>
        <taxon>Basidiomycota</taxon>
        <taxon>Agaricomycotina</taxon>
        <taxon>Agaricomycetes</taxon>
        <taxon>Gloeophyllales</taxon>
        <taxon>Gloeophyllaceae</taxon>
        <taxon>Gloeophyllum</taxon>
    </lineage>
</organism>
<dbReference type="EMBL" id="KB469303">
    <property type="protein sequence ID" value="EPQ54819.1"/>
    <property type="molecule type" value="Genomic_DNA"/>
</dbReference>
<dbReference type="OrthoDB" id="3266087at2759"/>
<keyword evidence="2" id="KW-1133">Transmembrane helix</keyword>
<gene>
    <name evidence="3" type="ORF">GLOTRDRAFT_77581</name>
</gene>
<feature type="compositionally biased region" description="Low complexity" evidence="1">
    <location>
        <begin position="174"/>
        <end position="188"/>
    </location>
</feature>
<feature type="transmembrane region" description="Helical" evidence="2">
    <location>
        <begin position="314"/>
        <end position="334"/>
    </location>
</feature>
<dbReference type="KEGG" id="gtr:GLOTRDRAFT_77581"/>
<dbReference type="HOGENOM" id="CLU_055658_0_0_1"/>
<feature type="compositionally biased region" description="Polar residues" evidence="1">
    <location>
        <begin position="142"/>
        <end position="154"/>
    </location>
</feature>
<reference evidence="3 4" key="1">
    <citation type="journal article" date="2012" name="Science">
        <title>The Paleozoic origin of enzymatic lignin decomposition reconstructed from 31 fungal genomes.</title>
        <authorList>
            <person name="Floudas D."/>
            <person name="Binder M."/>
            <person name="Riley R."/>
            <person name="Barry K."/>
            <person name="Blanchette R.A."/>
            <person name="Henrissat B."/>
            <person name="Martinez A.T."/>
            <person name="Otillar R."/>
            <person name="Spatafora J.W."/>
            <person name="Yadav J.S."/>
            <person name="Aerts A."/>
            <person name="Benoit I."/>
            <person name="Boyd A."/>
            <person name="Carlson A."/>
            <person name="Copeland A."/>
            <person name="Coutinho P.M."/>
            <person name="de Vries R.P."/>
            <person name="Ferreira P."/>
            <person name="Findley K."/>
            <person name="Foster B."/>
            <person name="Gaskell J."/>
            <person name="Glotzer D."/>
            <person name="Gorecki P."/>
            <person name="Heitman J."/>
            <person name="Hesse C."/>
            <person name="Hori C."/>
            <person name="Igarashi K."/>
            <person name="Jurgens J.A."/>
            <person name="Kallen N."/>
            <person name="Kersten P."/>
            <person name="Kohler A."/>
            <person name="Kuees U."/>
            <person name="Kumar T.K.A."/>
            <person name="Kuo A."/>
            <person name="LaButti K."/>
            <person name="Larrondo L.F."/>
            <person name="Lindquist E."/>
            <person name="Ling A."/>
            <person name="Lombard V."/>
            <person name="Lucas S."/>
            <person name="Lundell T."/>
            <person name="Martin R."/>
            <person name="McLaughlin D.J."/>
            <person name="Morgenstern I."/>
            <person name="Morin E."/>
            <person name="Murat C."/>
            <person name="Nagy L.G."/>
            <person name="Nolan M."/>
            <person name="Ohm R.A."/>
            <person name="Patyshakuliyeva A."/>
            <person name="Rokas A."/>
            <person name="Ruiz-Duenas F.J."/>
            <person name="Sabat G."/>
            <person name="Salamov A."/>
            <person name="Samejima M."/>
            <person name="Schmutz J."/>
            <person name="Slot J.C."/>
            <person name="St John F."/>
            <person name="Stenlid J."/>
            <person name="Sun H."/>
            <person name="Sun S."/>
            <person name="Syed K."/>
            <person name="Tsang A."/>
            <person name="Wiebenga A."/>
            <person name="Young D."/>
            <person name="Pisabarro A."/>
            <person name="Eastwood D.C."/>
            <person name="Martin F."/>
            <person name="Cullen D."/>
            <person name="Grigoriev I.V."/>
            <person name="Hibbett D.S."/>
        </authorList>
    </citation>
    <scope>NUCLEOTIDE SEQUENCE [LARGE SCALE GENOMIC DNA]</scope>
    <source>
        <strain evidence="3 4">ATCC 11539</strain>
    </source>
</reference>
<evidence type="ECO:0000256" key="2">
    <source>
        <dbReference type="SAM" id="Phobius"/>
    </source>
</evidence>
<dbReference type="RefSeq" id="XP_007867060.1">
    <property type="nucleotide sequence ID" value="XM_007868869.1"/>
</dbReference>
<feature type="compositionally biased region" description="Polar residues" evidence="1">
    <location>
        <begin position="70"/>
        <end position="82"/>
    </location>
</feature>
<evidence type="ECO:0000313" key="3">
    <source>
        <dbReference type="EMBL" id="EPQ54819.1"/>
    </source>
</evidence>
<evidence type="ECO:0000313" key="4">
    <source>
        <dbReference type="Proteomes" id="UP000030669"/>
    </source>
</evidence>
<keyword evidence="2" id="KW-0472">Membrane</keyword>
<dbReference type="AlphaFoldDB" id="S7RPL5"/>
<feature type="compositionally biased region" description="Polar residues" evidence="1">
    <location>
        <begin position="161"/>
        <end position="173"/>
    </location>
</feature>
<dbReference type="GeneID" id="19308720"/>
<feature type="region of interest" description="Disordered" evidence="1">
    <location>
        <begin position="220"/>
        <end position="239"/>
    </location>
</feature>
<keyword evidence="4" id="KW-1185">Reference proteome</keyword>
<evidence type="ECO:0000256" key="1">
    <source>
        <dbReference type="SAM" id="MobiDB-lite"/>
    </source>
</evidence>
<feature type="region of interest" description="Disordered" evidence="1">
    <location>
        <begin position="1"/>
        <end position="201"/>
    </location>
</feature>
<proteinExistence type="predicted"/>
<feature type="compositionally biased region" description="Basic and acidic residues" evidence="1">
    <location>
        <begin position="112"/>
        <end position="123"/>
    </location>
</feature>